<keyword evidence="3" id="KW-1185">Reference proteome</keyword>
<proteinExistence type="predicted"/>
<sequence>MANACEDGTFWPPSEFLRGDCFRQGGAEAGFAGSRFPCEYRLGCDPVTESDYIARLSQQMARCFLQDDDEGMGRLLQSTLFPRSASNKRSPDSPSLVSSCPLEQRQKDEPCDLLPDLGRCQSIYDQGIFGWPKSATGGYYPSDPVLTRHQLQEAYFYHLKRQQMMKQQLCAAWESQSKPGWPLDLSSCAWPPPLPASGMHAVFLNNSRARKESAGTGVFLPRAADNKLGRRKRAGCSTVLVPDRVVQALNLRLVEFVAQQRFPGGFVLSREALVCRSGAVQAQSHQKKKHHLTAPRTPEAAAHGMGLPQEWTY</sequence>
<dbReference type="EMBL" id="CP097510">
    <property type="protein sequence ID" value="URE38024.1"/>
    <property type="molecule type" value="Genomic_DNA"/>
</dbReference>
<evidence type="ECO:0000313" key="2">
    <source>
        <dbReference type="EMBL" id="URE38024.1"/>
    </source>
</evidence>
<evidence type="ECO:0000313" key="3">
    <source>
        <dbReference type="Proteomes" id="UP001055439"/>
    </source>
</evidence>
<dbReference type="AlphaFoldDB" id="A0A9E7HP19"/>
<protein>
    <submittedName>
        <fullName evidence="2">Uncharacterized protein</fullName>
    </submittedName>
</protein>
<dbReference type="PANTHER" id="PTHR33356">
    <property type="entry name" value="TIP41-LIKE PROTEIN"/>
    <property type="match status" value="1"/>
</dbReference>
<accession>A0A9E7HP19</accession>
<feature type="compositionally biased region" description="Polar residues" evidence="1">
    <location>
        <begin position="83"/>
        <end position="98"/>
    </location>
</feature>
<feature type="region of interest" description="Disordered" evidence="1">
    <location>
        <begin position="83"/>
        <end position="103"/>
    </location>
</feature>
<organism evidence="2 3">
    <name type="scientific">Musa troglodytarum</name>
    <name type="common">fe'i banana</name>
    <dbReference type="NCBI Taxonomy" id="320322"/>
    <lineage>
        <taxon>Eukaryota</taxon>
        <taxon>Viridiplantae</taxon>
        <taxon>Streptophyta</taxon>
        <taxon>Embryophyta</taxon>
        <taxon>Tracheophyta</taxon>
        <taxon>Spermatophyta</taxon>
        <taxon>Magnoliopsida</taxon>
        <taxon>Liliopsida</taxon>
        <taxon>Zingiberales</taxon>
        <taxon>Musaceae</taxon>
        <taxon>Musa</taxon>
    </lineage>
</organism>
<evidence type="ECO:0000256" key="1">
    <source>
        <dbReference type="SAM" id="MobiDB-lite"/>
    </source>
</evidence>
<dbReference type="PANTHER" id="PTHR33356:SF5">
    <property type="entry name" value="TIP41-LIKE PROTEIN"/>
    <property type="match status" value="1"/>
</dbReference>
<reference evidence="2" key="1">
    <citation type="submission" date="2022-05" db="EMBL/GenBank/DDBJ databases">
        <title>The Musa troglodytarum L. genome provides insights into the mechanism of non-climacteric behaviour and enrichment of carotenoids.</title>
        <authorList>
            <person name="Wang J."/>
        </authorList>
    </citation>
    <scope>NUCLEOTIDE SEQUENCE</scope>
    <source>
        <tissue evidence="2">Leaf</tissue>
    </source>
</reference>
<dbReference type="OrthoDB" id="747893at2759"/>
<dbReference type="Proteomes" id="UP001055439">
    <property type="component" value="Chromosome 8"/>
</dbReference>
<feature type="region of interest" description="Disordered" evidence="1">
    <location>
        <begin position="284"/>
        <end position="313"/>
    </location>
</feature>
<name>A0A9E7HP19_9LILI</name>
<gene>
    <name evidence="2" type="ORF">MUK42_17181</name>
</gene>